<dbReference type="PANTHER" id="PTHR47447:SF17">
    <property type="entry name" value="OS12G0638900 PROTEIN"/>
    <property type="match status" value="1"/>
</dbReference>
<protein>
    <recommendedName>
        <fullName evidence="4">PROP1-like PPR domain-containing protein</fullName>
    </recommendedName>
</protein>
<feature type="region of interest" description="Disordered" evidence="3">
    <location>
        <begin position="1083"/>
        <end position="1102"/>
    </location>
</feature>
<comment type="caution">
    <text evidence="5">The sequence shown here is derived from an EMBL/GenBank/DDBJ whole genome shotgun (WGS) entry which is preliminary data.</text>
</comment>
<dbReference type="Pfam" id="PF17177">
    <property type="entry name" value="PPR_long"/>
    <property type="match status" value="1"/>
</dbReference>
<dbReference type="AlphaFoldDB" id="A0A9N8E7X9"/>
<dbReference type="NCBIfam" id="TIGR00756">
    <property type="entry name" value="PPR"/>
    <property type="match status" value="2"/>
</dbReference>
<dbReference type="Gene3D" id="1.25.40.10">
    <property type="entry name" value="Tetratricopeptide repeat domain"/>
    <property type="match status" value="1"/>
</dbReference>
<evidence type="ECO:0000313" key="5">
    <source>
        <dbReference type="EMBL" id="CAB9516396.1"/>
    </source>
</evidence>
<dbReference type="InterPro" id="IPR002885">
    <property type="entry name" value="PPR_rpt"/>
</dbReference>
<dbReference type="InterPro" id="IPR011990">
    <property type="entry name" value="TPR-like_helical_dom_sf"/>
</dbReference>
<dbReference type="OrthoDB" id="10265925at2759"/>
<evidence type="ECO:0000313" key="6">
    <source>
        <dbReference type="Proteomes" id="UP001153069"/>
    </source>
</evidence>
<accession>A0A9N8E7X9</accession>
<proteinExistence type="predicted"/>
<feature type="compositionally biased region" description="Acidic residues" evidence="3">
    <location>
        <begin position="121"/>
        <end position="131"/>
    </location>
</feature>
<evidence type="ECO:0000259" key="4">
    <source>
        <dbReference type="Pfam" id="PF17177"/>
    </source>
</evidence>
<evidence type="ECO:0000256" key="3">
    <source>
        <dbReference type="SAM" id="MobiDB-lite"/>
    </source>
</evidence>
<dbReference type="EMBL" id="CAICTM010000779">
    <property type="protein sequence ID" value="CAB9516396.1"/>
    <property type="molecule type" value="Genomic_DNA"/>
</dbReference>
<feature type="region of interest" description="Disordered" evidence="3">
    <location>
        <begin position="107"/>
        <end position="142"/>
    </location>
</feature>
<dbReference type="PANTHER" id="PTHR47447">
    <property type="entry name" value="OS03G0856100 PROTEIN"/>
    <property type="match status" value="1"/>
</dbReference>
<sequence>MLPSLLRRSLRQDIARKVARRWWRCNHNNKRVVSVSIPRAFFATTASANDVDDPFEQTKEQSGGVALGATDQCSQYHEEEEEAALLLKDLRGDLSKAMEEIILLVEEEEEKVEAEQRPSDDDQAQDDDDKAENDNILDQRRENGLRERFAKAWRKHEMKKRHTMGIANNITPGMGWKTFLGNHHEFGGDKEQSFPEEENLLVNSLDDLKLSSSAGAQHLHPSNDNDILSFPGNEMTFAELKIPEQQSSAQKALADLPFPKFSLDSTAAGEQNKVALTDDDDDGNVEVDESMRRETASFHPQIHGLEDQLQPSMAIQSQSELEKLCVFLESMRPSDWAVVDTQDYHHEHFDDDDNHFDDDDHNHEDMDIFDTGKSQDEDVIEDDIERLLNLALNTTDGLSTEEYNLILARISTAPNLVLDSILESLLQVYHVMKKNAVPDETTYKILLLTLQRRMAGNGIMVSLLLQDMMDFKVTLSSDALLVMGMTCLDHENNLRVAKRFLLDYALDAGRRNRRLPQSCTRTLMKMMSREDSVDDAISLLKLCMEVNGLRHSRDTDSVVDVAFQWPDRNRAGQKRDIVHVLRAFLEVILDKKNRFRYEPSFKSWQNIIVALSRTTRADPTRWELLRRPFHALFQQNQSFYPGETLLRIGLDYCDATGDSKLARDLIVRSVDHHVRSNQTMPASPWGYSNSHEISNQDSLEQETLESLNNPPVYNNEESSTPLQTQNVQFAGDVFHSEYTDTNLHGSFETSWFTTQNEFGTMELDTVDETMTPEATATIDSDVPCHDSGTAQQVAPPLPFKAFTKSLRVCITAGDVTNARSILEAFGRLPSVYPKDIESEVWGSALRGFSSLALDSSLVNEIFVQMKQKGLKIDEEAYAAVLHCYAVGNQPEEAMKLFQEMKLGMFHDEVQPGLSCYNSMILACVKAKDYGKVMELYEELKASETATNDATTQGVVIAARRMGGKEKARLVLQEALSASTVVSRNNCHVALKILMPDLLSGRAFRGSADVAHVQEMLRELGLENEMLRPACLDLMRSCRQADIEQRRTPTKHVSASDLASRRNAAWKEALEDILQLDEVRRGLKDGPVVESDRPGKEVSFPAA</sequence>
<keyword evidence="6" id="KW-1185">Reference proteome</keyword>
<dbReference type="Proteomes" id="UP001153069">
    <property type="component" value="Unassembled WGS sequence"/>
</dbReference>
<dbReference type="PROSITE" id="PS51375">
    <property type="entry name" value="PPR"/>
    <property type="match status" value="1"/>
</dbReference>
<gene>
    <name evidence="5" type="ORF">SEMRO_780_G201410.1</name>
</gene>
<evidence type="ECO:0000256" key="2">
    <source>
        <dbReference type="PROSITE-ProRule" id="PRU00708"/>
    </source>
</evidence>
<name>A0A9N8E7X9_9STRA</name>
<keyword evidence="1" id="KW-0677">Repeat</keyword>
<reference evidence="5" key="1">
    <citation type="submission" date="2020-06" db="EMBL/GenBank/DDBJ databases">
        <authorList>
            <consortium name="Plant Systems Biology data submission"/>
        </authorList>
    </citation>
    <scope>NUCLEOTIDE SEQUENCE</scope>
    <source>
        <strain evidence="5">D6</strain>
    </source>
</reference>
<organism evidence="5 6">
    <name type="scientific">Seminavis robusta</name>
    <dbReference type="NCBI Taxonomy" id="568900"/>
    <lineage>
        <taxon>Eukaryota</taxon>
        <taxon>Sar</taxon>
        <taxon>Stramenopiles</taxon>
        <taxon>Ochrophyta</taxon>
        <taxon>Bacillariophyta</taxon>
        <taxon>Bacillariophyceae</taxon>
        <taxon>Bacillariophycidae</taxon>
        <taxon>Naviculales</taxon>
        <taxon>Naviculaceae</taxon>
        <taxon>Seminavis</taxon>
    </lineage>
</organism>
<feature type="repeat" description="PPR" evidence="2">
    <location>
        <begin position="873"/>
        <end position="903"/>
    </location>
</feature>
<evidence type="ECO:0000256" key="1">
    <source>
        <dbReference type="ARBA" id="ARBA00022737"/>
    </source>
</evidence>
<feature type="domain" description="PROP1-like PPR" evidence="4">
    <location>
        <begin position="856"/>
        <end position="986"/>
    </location>
</feature>
<dbReference type="InterPro" id="IPR033443">
    <property type="entry name" value="PROP1-like_PPR_dom"/>
</dbReference>